<dbReference type="Proteomes" id="UP001519887">
    <property type="component" value="Unassembled WGS sequence"/>
</dbReference>
<evidence type="ECO:0000256" key="3">
    <source>
        <dbReference type="ARBA" id="ARBA00008397"/>
    </source>
</evidence>
<evidence type="ECO:0000256" key="5">
    <source>
        <dbReference type="ARBA" id="ARBA00020555"/>
    </source>
</evidence>
<name>A0ABS7CDH6_9BACL</name>
<sequence length="304" mass="34110">YHIKLKEDSSFDTVVLPSFRPDKSLEINRATFRPWIARLSEAAGHPIGSYGELLSALESRIQFFDSVGCRVSDHALDYVPYADTTEEEAAEIFAKALQGAEVSLLEEQKYKTHTLLFLGRQYNKLGWAMQLHINASRNNNSLMFGKLGPDTGYDSINDSQVAYPLTRLLDALNSADALPKTILYSLDPVNYPVLATVMGSFQGGGVAGKMQLGSAWWYNDTKDGMLVQMNTLANIGLLSRFVGMLTDSRSFLSYTRHEYFRRLLCDMLGDWVEKGEAPHDRELLGTIVQDICYNNAQQYFGFAQ</sequence>
<evidence type="ECO:0000313" key="7">
    <source>
        <dbReference type="EMBL" id="MBW7458686.1"/>
    </source>
</evidence>
<evidence type="ECO:0000313" key="8">
    <source>
        <dbReference type="Proteomes" id="UP001519887"/>
    </source>
</evidence>
<dbReference type="PANTHER" id="PTHR30068">
    <property type="entry name" value="URONATE ISOMERASE"/>
    <property type="match status" value="1"/>
</dbReference>
<feature type="non-terminal residue" evidence="7">
    <location>
        <position position="1"/>
    </location>
</feature>
<evidence type="ECO:0000256" key="2">
    <source>
        <dbReference type="ARBA" id="ARBA00004892"/>
    </source>
</evidence>
<dbReference type="SUPFAM" id="SSF51556">
    <property type="entry name" value="Metallo-dependent hydrolases"/>
    <property type="match status" value="1"/>
</dbReference>
<comment type="similarity">
    <text evidence="3">Belongs to the metallo-dependent hydrolases superfamily. Uronate isomerase family.</text>
</comment>
<keyword evidence="6 7" id="KW-0413">Isomerase</keyword>
<evidence type="ECO:0000256" key="6">
    <source>
        <dbReference type="ARBA" id="ARBA00023235"/>
    </source>
</evidence>
<dbReference type="EC" id="5.3.1.12" evidence="4"/>
<comment type="catalytic activity">
    <reaction evidence="1">
        <text>D-glucuronate = D-fructuronate</text>
        <dbReference type="Rhea" id="RHEA:13049"/>
        <dbReference type="ChEBI" id="CHEBI:58720"/>
        <dbReference type="ChEBI" id="CHEBI:59863"/>
        <dbReference type="EC" id="5.3.1.12"/>
    </reaction>
</comment>
<comment type="pathway">
    <text evidence="2">Carbohydrate metabolism; pentose and glucuronate interconversion.</text>
</comment>
<proteinExistence type="inferred from homology"/>
<dbReference type="InterPro" id="IPR003766">
    <property type="entry name" value="Uronate_isomerase"/>
</dbReference>
<dbReference type="Pfam" id="PF02614">
    <property type="entry name" value="UxaC"/>
    <property type="match status" value="1"/>
</dbReference>
<protein>
    <recommendedName>
        <fullName evidence="5">Uronate isomerase</fullName>
        <ecNumber evidence="4">5.3.1.12</ecNumber>
    </recommendedName>
</protein>
<dbReference type="EMBL" id="JAHZIK010001301">
    <property type="protein sequence ID" value="MBW7458686.1"/>
    <property type="molecule type" value="Genomic_DNA"/>
</dbReference>
<dbReference type="InterPro" id="IPR032466">
    <property type="entry name" value="Metal_Hydrolase"/>
</dbReference>
<gene>
    <name evidence="7" type="ORF">K0U00_32045</name>
</gene>
<evidence type="ECO:0000256" key="4">
    <source>
        <dbReference type="ARBA" id="ARBA00012546"/>
    </source>
</evidence>
<keyword evidence="8" id="KW-1185">Reference proteome</keyword>
<dbReference type="Gene3D" id="3.20.20.140">
    <property type="entry name" value="Metal-dependent hydrolases"/>
    <property type="match status" value="1"/>
</dbReference>
<accession>A0ABS7CDH6</accession>
<reference evidence="7 8" key="1">
    <citation type="submission" date="2021-07" db="EMBL/GenBank/DDBJ databases">
        <title>Paenibacillus radiodurans sp. nov., isolated from the southeastern edge of Tengger Desert.</title>
        <authorList>
            <person name="Zhang G."/>
        </authorList>
    </citation>
    <scope>NUCLEOTIDE SEQUENCE [LARGE SCALE GENOMIC DNA]</scope>
    <source>
        <strain evidence="7 8">CCM 7311</strain>
    </source>
</reference>
<evidence type="ECO:0000256" key="1">
    <source>
        <dbReference type="ARBA" id="ARBA00001165"/>
    </source>
</evidence>
<comment type="caution">
    <text evidence="7">The sequence shown here is derived from an EMBL/GenBank/DDBJ whole genome shotgun (WGS) entry which is preliminary data.</text>
</comment>
<organism evidence="7 8">
    <name type="scientific">Paenibacillus sepulcri</name>
    <dbReference type="NCBI Taxonomy" id="359917"/>
    <lineage>
        <taxon>Bacteria</taxon>
        <taxon>Bacillati</taxon>
        <taxon>Bacillota</taxon>
        <taxon>Bacilli</taxon>
        <taxon>Bacillales</taxon>
        <taxon>Paenibacillaceae</taxon>
        <taxon>Paenibacillus</taxon>
    </lineage>
</organism>
<dbReference type="PANTHER" id="PTHR30068:SF4">
    <property type="entry name" value="URONATE ISOMERASE"/>
    <property type="match status" value="1"/>
</dbReference>
<dbReference type="GO" id="GO:0016853">
    <property type="term" value="F:isomerase activity"/>
    <property type="evidence" value="ECO:0007669"/>
    <property type="project" value="UniProtKB-KW"/>
</dbReference>